<keyword evidence="2" id="KW-1185">Reference proteome</keyword>
<accession>A0A1B7YSN7</accession>
<organism evidence="1 2">
    <name type="scientific">Colletotrichum higginsianum (strain IMI 349063)</name>
    <name type="common">Crucifer anthracnose fungus</name>
    <dbReference type="NCBI Taxonomy" id="759273"/>
    <lineage>
        <taxon>Eukaryota</taxon>
        <taxon>Fungi</taxon>
        <taxon>Dikarya</taxon>
        <taxon>Ascomycota</taxon>
        <taxon>Pezizomycotina</taxon>
        <taxon>Sordariomycetes</taxon>
        <taxon>Hypocreomycetidae</taxon>
        <taxon>Glomerellales</taxon>
        <taxon>Glomerellaceae</taxon>
        <taxon>Colletotrichum</taxon>
        <taxon>Colletotrichum destructivum species complex</taxon>
    </lineage>
</organism>
<protein>
    <submittedName>
        <fullName evidence="1">Uncharacterized protein</fullName>
    </submittedName>
</protein>
<dbReference type="RefSeq" id="XP_018163582.1">
    <property type="nucleotide sequence ID" value="XM_018295220.1"/>
</dbReference>
<dbReference type="VEuPathDB" id="FungiDB:CH63R_00245"/>
<comment type="caution">
    <text evidence="1">The sequence shown here is derived from an EMBL/GenBank/DDBJ whole genome shotgun (WGS) entry which is preliminary data.</text>
</comment>
<dbReference type="GeneID" id="28859327"/>
<evidence type="ECO:0000313" key="2">
    <source>
        <dbReference type="Proteomes" id="UP000092177"/>
    </source>
</evidence>
<evidence type="ECO:0000313" key="1">
    <source>
        <dbReference type="EMBL" id="OBR15065.1"/>
    </source>
</evidence>
<dbReference type="KEGG" id="chig:CH63R_00245"/>
<name>A0A1B7YSN7_COLHI</name>
<dbReference type="AlphaFoldDB" id="A0A1B7YSN7"/>
<proteinExistence type="predicted"/>
<dbReference type="Proteomes" id="UP000092177">
    <property type="component" value="Chromosome 1"/>
</dbReference>
<sequence>MTAPPHCDNSQCCDIGHGLKQPIHSHNELGRLEAGYNAPSTSPRFAGVHGLSYHVAAIKASLGSTPGTGKGSHFILIGSFRSQKHAICYHD</sequence>
<reference evidence="2" key="1">
    <citation type="journal article" date="2017" name="BMC Genomics">
        <title>Gapless genome assembly of Colletotrichum higginsianum reveals chromosome structure and association of transposable elements with secondary metabolite gene clusters.</title>
        <authorList>
            <person name="Dallery J.-F."/>
            <person name="Lapalu N."/>
            <person name="Zampounis A."/>
            <person name="Pigne S."/>
            <person name="Luyten I."/>
            <person name="Amselem J."/>
            <person name="Wittenberg A.H.J."/>
            <person name="Zhou S."/>
            <person name="de Queiroz M.V."/>
            <person name="Robin G.P."/>
            <person name="Auger A."/>
            <person name="Hainaut M."/>
            <person name="Henrissat B."/>
            <person name="Kim K.-T."/>
            <person name="Lee Y.-H."/>
            <person name="Lespinet O."/>
            <person name="Schwartz D.C."/>
            <person name="Thon M.R."/>
            <person name="O'Connell R.J."/>
        </authorList>
    </citation>
    <scope>NUCLEOTIDE SEQUENCE [LARGE SCALE GENOMIC DNA]</scope>
    <source>
        <strain evidence="2">IMI 349063</strain>
    </source>
</reference>
<dbReference type="EMBL" id="LTAN01000001">
    <property type="protein sequence ID" value="OBR15065.1"/>
    <property type="molecule type" value="Genomic_DNA"/>
</dbReference>
<gene>
    <name evidence="1" type="ORF">CH63R_00245</name>
</gene>